<evidence type="ECO:0000259" key="4">
    <source>
        <dbReference type="Pfam" id="PF00389"/>
    </source>
</evidence>
<dbReference type="Gene3D" id="3.40.50.720">
    <property type="entry name" value="NAD(P)-binding Rossmann-like Domain"/>
    <property type="match status" value="2"/>
</dbReference>
<reference evidence="6 7" key="1">
    <citation type="submission" date="2024-02" db="EMBL/GenBank/DDBJ databases">
        <title>De novo assembly and annotation of 12 fungi associated with fruit tree decline syndrome in Ontario, Canada.</title>
        <authorList>
            <person name="Sulman M."/>
            <person name="Ellouze W."/>
            <person name="Ilyukhin E."/>
        </authorList>
    </citation>
    <scope>NUCLEOTIDE SEQUENCE [LARGE SCALE GENOMIC DNA]</scope>
    <source>
        <strain evidence="6 7">M11/M66-122</strain>
    </source>
</reference>
<accession>A0AAN9UJ54</accession>
<feature type="domain" description="D-isomer specific 2-hydroxyacid dehydrogenase catalytic" evidence="4">
    <location>
        <begin position="110"/>
        <end position="367"/>
    </location>
</feature>
<dbReference type="InterPro" id="IPR050223">
    <property type="entry name" value="D-isomer_2-hydroxyacid_DH"/>
</dbReference>
<dbReference type="CDD" id="cd12168">
    <property type="entry name" value="Mand_dh_like"/>
    <property type="match status" value="1"/>
</dbReference>
<dbReference type="SUPFAM" id="SSF51735">
    <property type="entry name" value="NAD(P)-binding Rossmann-fold domains"/>
    <property type="match status" value="1"/>
</dbReference>
<sequence>MGDAADAAEPPRANVNDNDDDEASQKPTVLLVLSSMRADDDTPEWRDVLSRFNVIHYDCATVEEFCARLRQPDGGPYGRIDAILRTGWLKAGPYAQHALFRGEPITLLPPSLRFIGCSGHGYDAADIPALSARGVAYANTPDTCTEAVANTGLSLILNVYRKFTLAEHLARQQQSGHSGWADSRVVGEVAVDPCGQVLGVVGLGDIGLAAARKAALALDMEIHYHNRRGPRPDLEAQLPRGATYHDSVASLLQAADCVFLACPLTPETHHMISAESLAAVAHKKIRIVNIARGGLIDEDALLDAMDSGQVVGVGLDVHANEPGVNPRLADNYNVTVLPHIGVASHTSWKRFDEVNLKNLIEFFFGDKNKVTLVNQDRLERIQNKE</sequence>
<comment type="caution">
    <text evidence="6">The sequence shown here is derived from an EMBL/GenBank/DDBJ whole genome shotgun (WGS) entry which is preliminary data.</text>
</comment>
<gene>
    <name evidence="6" type="ORF">SLS62_009938</name>
</gene>
<dbReference type="PANTHER" id="PTHR10996:SF281">
    <property type="entry name" value="D-ISOMER SPECIFIC 2-HYDROXYACID DEHYDROGENASE NAD-BINDING DOMAIN-CONTAINING PROTEIN-RELATED"/>
    <property type="match status" value="1"/>
</dbReference>
<feature type="domain" description="D-isomer specific 2-hydroxyacid dehydrogenase NAD-binding" evidence="5">
    <location>
        <begin position="154"/>
        <end position="341"/>
    </location>
</feature>
<protein>
    <recommendedName>
        <fullName evidence="8">Glyoxylate reductase</fullName>
    </recommendedName>
</protein>
<dbReference type="SUPFAM" id="SSF52283">
    <property type="entry name" value="Formate/glycerate dehydrogenase catalytic domain-like"/>
    <property type="match status" value="1"/>
</dbReference>
<keyword evidence="7" id="KW-1185">Reference proteome</keyword>
<name>A0AAN9UJ54_9PEZI</name>
<evidence type="ECO:0000313" key="7">
    <source>
        <dbReference type="Proteomes" id="UP001320420"/>
    </source>
</evidence>
<evidence type="ECO:0000313" key="6">
    <source>
        <dbReference type="EMBL" id="KAK7745139.1"/>
    </source>
</evidence>
<dbReference type="Proteomes" id="UP001320420">
    <property type="component" value="Unassembled WGS sequence"/>
</dbReference>
<dbReference type="InterPro" id="IPR006139">
    <property type="entry name" value="D-isomer_2_OHA_DH_cat_dom"/>
</dbReference>
<dbReference type="GO" id="GO:0005829">
    <property type="term" value="C:cytosol"/>
    <property type="evidence" value="ECO:0007669"/>
    <property type="project" value="TreeGrafter"/>
</dbReference>
<dbReference type="EMBL" id="JAKJXP020000112">
    <property type="protein sequence ID" value="KAK7745139.1"/>
    <property type="molecule type" value="Genomic_DNA"/>
</dbReference>
<feature type="region of interest" description="Disordered" evidence="3">
    <location>
        <begin position="1"/>
        <end position="24"/>
    </location>
</feature>
<evidence type="ECO:0000256" key="1">
    <source>
        <dbReference type="ARBA" id="ARBA00023002"/>
    </source>
</evidence>
<organism evidence="6 7">
    <name type="scientific">Diatrype stigma</name>
    <dbReference type="NCBI Taxonomy" id="117547"/>
    <lineage>
        <taxon>Eukaryota</taxon>
        <taxon>Fungi</taxon>
        <taxon>Dikarya</taxon>
        <taxon>Ascomycota</taxon>
        <taxon>Pezizomycotina</taxon>
        <taxon>Sordariomycetes</taxon>
        <taxon>Xylariomycetidae</taxon>
        <taxon>Xylariales</taxon>
        <taxon>Diatrypaceae</taxon>
        <taxon>Diatrype</taxon>
    </lineage>
</organism>
<comment type="similarity">
    <text evidence="2">Belongs to the D-isomer specific 2-hydroxyacid dehydrogenase family.</text>
</comment>
<evidence type="ECO:0000259" key="5">
    <source>
        <dbReference type="Pfam" id="PF02826"/>
    </source>
</evidence>
<dbReference type="GO" id="GO:0030267">
    <property type="term" value="F:glyoxylate reductase (NADPH) activity"/>
    <property type="evidence" value="ECO:0007669"/>
    <property type="project" value="TreeGrafter"/>
</dbReference>
<dbReference type="AlphaFoldDB" id="A0AAN9UJ54"/>
<proteinExistence type="inferred from homology"/>
<dbReference type="PANTHER" id="PTHR10996">
    <property type="entry name" value="2-HYDROXYACID DEHYDROGENASE-RELATED"/>
    <property type="match status" value="1"/>
</dbReference>
<evidence type="ECO:0000256" key="2">
    <source>
        <dbReference type="RuleBase" id="RU003719"/>
    </source>
</evidence>
<dbReference type="InterPro" id="IPR006140">
    <property type="entry name" value="D-isomer_DH_NAD-bd"/>
</dbReference>
<dbReference type="GO" id="GO:0051287">
    <property type="term" value="F:NAD binding"/>
    <property type="evidence" value="ECO:0007669"/>
    <property type="project" value="InterPro"/>
</dbReference>
<evidence type="ECO:0000256" key="3">
    <source>
        <dbReference type="SAM" id="MobiDB-lite"/>
    </source>
</evidence>
<dbReference type="Pfam" id="PF00389">
    <property type="entry name" value="2-Hacid_dh"/>
    <property type="match status" value="1"/>
</dbReference>
<evidence type="ECO:0008006" key="8">
    <source>
        <dbReference type="Google" id="ProtNLM"/>
    </source>
</evidence>
<dbReference type="InterPro" id="IPR036291">
    <property type="entry name" value="NAD(P)-bd_dom_sf"/>
</dbReference>
<dbReference type="Pfam" id="PF02826">
    <property type="entry name" value="2-Hacid_dh_C"/>
    <property type="match status" value="1"/>
</dbReference>
<dbReference type="PROSITE" id="PS00671">
    <property type="entry name" value="D_2_HYDROXYACID_DH_3"/>
    <property type="match status" value="1"/>
</dbReference>
<dbReference type="GO" id="GO:0016618">
    <property type="term" value="F:hydroxypyruvate reductase [NAD(P)H] activity"/>
    <property type="evidence" value="ECO:0007669"/>
    <property type="project" value="TreeGrafter"/>
</dbReference>
<keyword evidence="1 2" id="KW-0560">Oxidoreductase</keyword>
<dbReference type="InterPro" id="IPR029753">
    <property type="entry name" value="D-isomer_DH_CS"/>
</dbReference>